<proteinExistence type="predicted"/>
<name>A0A6J5MP06_9CAUD</name>
<sequence length="168" mass="19015">MATDWRKYRKSTHLASADLDAMETDGLALIFQIKEVKYETGVDVSGTKQDGIFCYFMEAVKPLKLNSTNNKILAGFAKQDGLIGKECHVIENWSGMKIELYVDRNVKMMGAITDGIRIKPLRPKAKVKKEFTESNFEAAFKANATIEQIEKSYTITDEIKAKYLNYGK</sequence>
<evidence type="ECO:0000313" key="1">
    <source>
        <dbReference type="EMBL" id="CAB4148895.1"/>
    </source>
</evidence>
<organism evidence="1">
    <name type="scientific">uncultured Caudovirales phage</name>
    <dbReference type="NCBI Taxonomy" id="2100421"/>
    <lineage>
        <taxon>Viruses</taxon>
        <taxon>Duplodnaviria</taxon>
        <taxon>Heunggongvirae</taxon>
        <taxon>Uroviricota</taxon>
        <taxon>Caudoviricetes</taxon>
        <taxon>Peduoviridae</taxon>
        <taxon>Maltschvirus</taxon>
        <taxon>Maltschvirus maltsch</taxon>
    </lineage>
</organism>
<reference evidence="1" key="1">
    <citation type="submission" date="2020-04" db="EMBL/GenBank/DDBJ databases">
        <authorList>
            <person name="Chiriac C."/>
            <person name="Salcher M."/>
            <person name="Ghai R."/>
            <person name="Kavagutti S V."/>
        </authorList>
    </citation>
    <scope>NUCLEOTIDE SEQUENCE</scope>
</reference>
<protein>
    <submittedName>
        <fullName evidence="1">Uncharacterized protein</fullName>
    </submittedName>
</protein>
<dbReference type="EMBL" id="LR796497">
    <property type="protein sequence ID" value="CAB4148895.1"/>
    <property type="molecule type" value="Genomic_DNA"/>
</dbReference>
<accession>A0A6J5MP06</accession>
<gene>
    <name evidence="1" type="ORF">UFOVP532_36</name>
</gene>